<keyword evidence="3" id="KW-1185">Reference proteome</keyword>
<reference evidence="2" key="1">
    <citation type="journal article" date="2015" name="ISME J.">
        <title>Draft Genome Sequence of Streptomyces incarnatus NRRL8089, which Produces the Nucleoside Antibiotic Sinefungin.</title>
        <authorList>
            <person name="Oshima K."/>
            <person name="Hattori M."/>
            <person name="Shimizu H."/>
            <person name="Fukuda K."/>
            <person name="Nemoto M."/>
            <person name="Inagaki K."/>
            <person name="Tamura T."/>
        </authorList>
    </citation>
    <scope>NUCLEOTIDE SEQUENCE</scope>
    <source>
        <strain evidence="2">FACHB-1375</strain>
    </source>
</reference>
<comment type="caution">
    <text evidence="2">The sequence shown here is derived from an EMBL/GenBank/DDBJ whole genome shotgun (WGS) entry which is preliminary data.</text>
</comment>
<accession>A0A926VM88</accession>
<reference evidence="2" key="2">
    <citation type="submission" date="2020-08" db="EMBL/GenBank/DDBJ databases">
        <authorList>
            <person name="Chen M."/>
            <person name="Teng W."/>
            <person name="Zhao L."/>
            <person name="Hu C."/>
            <person name="Zhou Y."/>
            <person name="Han B."/>
            <person name="Song L."/>
            <person name="Shu W."/>
        </authorList>
    </citation>
    <scope>NUCLEOTIDE SEQUENCE</scope>
    <source>
        <strain evidence="2">FACHB-1375</strain>
    </source>
</reference>
<name>A0A926VM88_9CYAN</name>
<organism evidence="2 3">
    <name type="scientific">Aerosakkonema funiforme FACHB-1375</name>
    <dbReference type="NCBI Taxonomy" id="2949571"/>
    <lineage>
        <taxon>Bacteria</taxon>
        <taxon>Bacillati</taxon>
        <taxon>Cyanobacteriota</taxon>
        <taxon>Cyanophyceae</taxon>
        <taxon>Oscillatoriophycideae</taxon>
        <taxon>Aerosakkonematales</taxon>
        <taxon>Aerosakkonemataceae</taxon>
        <taxon>Aerosakkonema</taxon>
    </lineage>
</organism>
<feature type="region of interest" description="Disordered" evidence="1">
    <location>
        <begin position="36"/>
        <end position="56"/>
    </location>
</feature>
<evidence type="ECO:0000313" key="2">
    <source>
        <dbReference type="EMBL" id="MBD2186512.1"/>
    </source>
</evidence>
<dbReference type="AlphaFoldDB" id="A0A926VM88"/>
<dbReference type="Proteomes" id="UP000641646">
    <property type="component" value="Unassembled WGS sequence"/>
</dbReference>
<evidence type="ECO:0000256" key="1">
    <source>
        <dbReference type="SAM" id="MobiDB-lite"/>
    </source>
</evidence>
<proteinExistence type="predicted"/>
<dbReference type="RefSeq" id="WP_190475921.1">
    <property type="nucleotide sequence ID" value="NZ_JACJPW010000225.1"/>
</dbReference>
<dbReference type="EMBL" id="JACJPW010000225">
    <property type="protein sequence ID" value="MBD2186512.1"/>
    <property type="molecule type" value="Genomic_DNA"/>
</dbReference>
<gene>
    <name evidence="2" type="ORF">H6G03_36610</name>
</gene>
<protein>
    <submittedName>
        <fullName evidence="2">Uncharacterized protein</fullName>
    </submittedName>
</protein>
<sequence length="56" mass="5830">MRDKGGEIARQDILIGLLGAAGRAGEVINQNQNQSSTIISSGGFSSQTITTSARRP</sequence>
<evidence type="ECO:0000313" key="3">
    <source>
        <dbReference type="Proteomes" id="UP000641646"/>
    </source>
</evidence>